<gene>
    <name evidence="2" type="ORF">PPERSA_03016</name>
</gene>
<dbReference type="EMBL" id="LDAU01000182">
    <property type="protein sequence ID" value="KRX00756.1"/>
    <property type="molecule type" value="Genomic_DNA"/>
</dbReference>
<evidence type="ECO:0000313" key="2">
    <source>
        <dbReference type="EMBL" id="KRX00756.1"/>
    </source>
</evidence>
<keyword evidence="1" id="KW-0175">Coiled coil</keyword>
<proteinExistence type="predicted"/>
<dbReference type="AlphaFoldDB" id="A0A0V0QEY5"/>
<dbReference type="Proteomes" id="UP000054937">
    <property type="component" value="Unassembled WGS sequence"/>
</dbReference>
<sequence length="106" mass="12547">MNQDQQQRFLSIPNNSKSKIQVEQLEAQKNSLNSEQTSDLNELKEEMSQLFEDQRAKIAKKMLMRCGIENKIYYIKDGFQGYQESKGYYKYPDQYFNFNKGGLILE</sequence>
<evidence type="ECO:0000313" key="3">
    <source>
        <dbReference type="Proteomes" id="UP000054937"/>
    </source>
</evidence>
<keyword evidence="3" id="KW-1185">Reference proteome</keyword>
<organism evidence="2 3">
    <name type="scientific">Pseudocohnilembus persalinus</name>
    <name type="common">Ciliate</name>
    <dbReference type="NCBI Taxonomy" id="266149"/>
    <lineage>
        <taxon>Eukaryota</taxon>
        <taxon>Sar</taxon>
        <taxon>Alveolata</taxon>
        <taxon>Ciliophora</taxon>
        <taxon>Intramacronucleata</taxon>
        <taxon>Oligohymenophorea</taxon>
        <taxon>Scuticociliatia</taxon>
        <taxon>Philasterida</taxon>
        <taxon>Pseudocohnilembidae</taxon>
        <taxon>Pseudocohnilembus</taxon>
    </lineage>
</organism>
<accession>A0A0V0QEY5</accession>
<name>A0A0V0QEY5_PSEPJ</name>
<reference evidence="2 3" key="1">
    <citation type="journal article" date="2015" name="Sci. Rep.">
        <title>Genome of the facultative scuticociliatosis pathogen Pseudocohnilembus persalinus provides insight into its virulence through horizontal gene transfer.</title>
        <authorList>
            <person name="Xiong J."/>
            <person name="Wang G."/>
            <person name="Cheng J."/>
            <person name="Tian M."/>
            <person name="Pan X."/>
            <person name="Warren A."/>
            <person name="Jiang C."/>
            <person name="Yuan D."/>
            <person name="Miao W."/>
        </authorList>
    </citation>
    <scope>NUCLEOTIDE SEQUENCE [LARGE SCALE GENOMIC DNA]</scope>
    <source>
        <strain evidence="2">36N120E</strain>
    </source>
</reference>
<protein>
    <submittedName>
        <fullName evidence="2">Uncharacterized protein</fullName>
    </submittedName>
</protein>
<dbReference type="InParanoid" id="A0A0V0QEY5"/>
<feature type="coiled-coil region" evidence="1">
    <location>
        <begin position="15"/>
        <end position="60"/>
    </location>
</feature>
<comment type="caution">
    <text evidence="2">The sequence shown here is derived from an EMBL/GenBank/DDBJ whole genome shotgun (WGS) entry which is preliminary data.</text>
</comment>
<evidence type="ECO:0000256" key="1">
    <source>
        <dbReference type="SAM" id="Coils"/>
    </source>
</evidence>